<comment type="caution">
    <text evidence="1">The sequence shown here is derived from an EMBL/GenBank/DDBJ whole genome shotgun (WGS) entry which is preliminary data.</text>
</comment>
<organism evidence="1 2">
    <name type="scientific">Caerostris extrusa</name>
    <name type="common">Bark spider</name>
    <name type="synonym">Caerostris bankana</name>
    <dbReference type="NCBI Taxonomy" id="172846"/>
    <lineage>
        <taxon>Eukaryota</taxon>
        <taxon>Metazoa</taxon>
        <taxon>Ecdysozoa</taxon>
        <taxon>Arthropoda</taxon>
        <taxon>Chelicerata</taxon>
        <taxon>Arachnida</taxon>
        <taxon>Araneae</taxon>
        <taxon>Araneomorphae</taxon>
        <taxon>Entelegynae</taxon>
        <taxon>Araneoidea</taxon>
        <taxon>Araneidae</taxon>
        <taxon>Caerostris</taxon>
    </lineage>
</organism>
<name>A0AAV4U8B0_CAEEX</name>
<dbReference type="AlphaFoldDB" id="A0AAV4U8B0"/>
<sequence length="98" mass="11380">MTYSFQCLRHPRYAFKILLARKNRFSLTERTSFSQSSNSSFLYASPLWAQNQMSPFPSKCIMKLPVLNNFRMGQHTHAMFPTLPLTKARGGLWPRDHG</sequence>
<proteinExistence type="predicted"/>
<keyword evidence="2" id="KW-1185">Reference proteome</keyword>
<dbReference type="Proteomes" id="UP001054945">
    <property type="component" value="Unassembled WGS sequence"/>
</dbReference>
<evidence type="ECO:0000313" key="1">
    <source>
        <dbReference type="EMBL" id="GIY53972.1"/>
    </source>
</evidence>
<evidence type="ECO:0000313" key="2">
    <source>
        <dbReference type="Proteomes" id="UP001054945"/>
    </source>
</evidence>
<gene>
    <name evidence="1" type="ORF">CEXT_551771</name>
</gene>
<dbReference type="EMBL" id="BPLR01012445">
    <property type="protein sequence ID" value="GIY53972.1"/>
    <property type="molecule type" value="Genomic_DNA"/>
</dbReference>
<reference evidence="1 2" key="1">
    <citation type="submission" date="2021-06" db="EMBL/GenBank/DDBJ databases">
        <title>Caerostris extrusa draft genome.</title>
        <authorList>
            <person name="Kono N."/>
            <person name="Arakawa K."/>
        </authorList>
    </citation>
    <scope>NUCLEOTIDE SEQUENCE [LARGE SCALE GENOMIC DNA]</scope>
</reference>
<accession>A0AAV4U8B0</accession>
<protein>
    <submittedName>
        <fullName evidence="1">Uncharacterized protein</fullName>
    </submittedName>
</protein>